<dbReference type="GO" id="GO:0007059">
    <property type="term" value="P:chromosome segregation"/>
    <property type="evidence" value="ECO:0007669"/>
    <property type="project" value="UniProtKB-UniRule"/>
</dbReference>
<dbReference type="SUPFAM" id="SSF56349">
    <property type="entry name" value="DNA breaking-rejoining enzymes"/>
    <property type="match status" value="1"/>
</dbReference>
<dbReference type="GO" id="GO:0009037">
    <property type="term" value="F:tyrosine-based site-specific recombinase activity"/>
    <property type="evidence" value="ECO:0007669"/>
    <property type="project" value="UniProtKB-UniRule"/>
</dbReference>
<evidence type="ECO:0000259" key="10">
    <source>
        <dbReference type="PROSITE" id="PS51898"/>
    </source>
</evidence>
<keyword evidence="8 9" id="KW-0131">Cell cycle</keyword>
<comment type="similarity">
    <text evidence="9">Belongs to the 'phage' integrase family. XerC subfamily.</text>
</comment>
<dbReference type="InterPro" id="IPR044068">
    <property type="entry name" value="CB"/>
</dbReference>
<dbReference type="PROSITE" id="PS51898">
    <property type="entry name" value="TYR_RECOMBINASE"/>
    <property type="match status" value="1"/>
</dbReference>
<dbReference type="RefSeq" id="WP_168140820.1">
    <property type="nucleotide sequence ID" value="NZ_CP038799.1"/>
</dbReference>
<dbReference type="AlphaFoldDB" id="A0A6H0RXS9"/>
<evidence type="ECO:0000256" key="4">
    <source>
        <dbReference type="ARBA" id="ARBA00022829"/>
    </source>
</evidence>
<feature type="domain" description="Tyr recombinase" evidence="10">
    <location>
        <begin position="107"/>
        <end position="294"/>
    </location>
</feature>
<dbReference type="Gene3D" id="1.10.443.10">
    <property type="entry name" value="Intergrase catalytic core"/>
    <property type="match status" value="1"/>
</dbReference>
<dbReference type="Pfam" id="PF02899">
    <property type="entry name" value="Phage_int_SAM_1"/>
    <property type="match status" value="1"/>
</dbReference>
<accession>A0A6H0RXS9</accession>
<dbReference type="GO" id="GO:0051301">
    <property type="term" value="P:cell division"/>
    <property type="evidence" value="ECO:0007669"/>
    <property type="project" value="UniProtKB-KW"/>
</dbReference>
<dbReference type="KEGG" id="mfre:EXE63_03555"/>
<protein>
    <recommendedName>
        <fullName evidence="9">Tyrosine recombinase XerC</fullName>
    </recommendedName>
</protein>
<dbReference type="PANTHER" id="PTHR30349:SF77">
    <property type="entry name" value="TYROSINE RECOMBINASE XERC"/>
    <property type="match status" value="1"/>
</dbReference>
<dbReference type="HAMAP" id="MF_01808">
    <property type="entry name" value="Recomb_XerC_XerD"/>
    <property type="match status" value="1"/>
</dbReference>
<name>A0A6H0RXS9_9MYCO</name>
<feature type="active site" evidence="9">
    <location>
        <position position="272"/>
    </location>
</feature>
<evidence type="ECO:0000256" key="1">
    <source>
        <dbReference type="ARBA" id="ARBA00004496"/>
    </source>
</evidence>
<comment type="subcellular location">
    <subcellularLocation>
        <location evidence="1 9">Cytoplasm</location>
    </subcellularLocation>
</comment>
<dbReference type="GO" id="GO:0005737">
    <property type="term" value="C:cytoplasm"/>
    <property type="evidence" value="ECO:0007669"/>
    <property type="project" value="UniProtKB-SubCell"/>
</dbReference>
<sequence length="300" mass="32633">MSKPDLEPLLEEFDEYLALQRGRSAHTRRAYLGDLRSLFDFTGGGLDTLTLPRLRSWLATQAGAGAARTTLARRTSAIKTFTAWALHRGLLSTDPAVRLQTPKAHRTLPSVLRQDQALDAMDALNSGAQQGDPMALRDRLIVELLYATGIRVSELCGLDIDDVDRSRRLLRVLGKGNKQRTVPFGEPAEDALAAWLDRGRPELVKASSGAALLLGSRGARLDQRQARTVVHQTMAAVDGAPDIGPHGLRHSAATHLLEGGADLRVVQELLGHSTLATTQLYTHVTVARLRAVHDQAHPRA</sequence>
<feature type="active site" evidence="9">
    <location>
        <position position="246"/>
    </location>
</feature>
<gene>
    <name evidence="9" type="primary">xerC</name>
    <name evidence="12" type="ORF">EXE63_03555</name>
</gene>
<feature type="active site" evidence="9">
    <location>
        <position position="175"/>
    </location>
</feature>
<proteinExistence type="inferred from homology"/>
<keyword evidence="3 9" id="KW-0132">Cell division</keyword>
<dbReference type="Proteomes" id="UP000501849">
    <property type="component" value="Chromosome"/>
</dbReference>
<comment type="subunit">
    <text evidence="9">Forms a cyclic heterotetrameric complex composed of two molecules of XerC and two molecules of XerD.</text>
</comment>
<evidence type="ECO:0000256" key="6">
    <source>
        <dbReference type="ARBA" id="ARBA00023125"/>
    </source>
</evidence>
<evidence type="ECO:0000313" key="12">
    <source>
        <dbReference type="EMBL" id="QIV80082.1"/>
    </source>
</evidence>
<keyword evidence="6 9" id="KW-0238">DNA-binding</keyword>
<keyword evidence="5 9" id="KW-0229">DNA integration</keyword>
<dbReference type="NCBIfam" id="NF001399">
    <property type="entry name" value="PRK00283.1"/>
    <property type="match status" value="1"/>
</dbReference>
<keyword evidence="13" id="KW-1185">Reference proteome</keyword>
<comment type="function">
    <text evidence="9">Site-specific tyrosine recombinase, which acts by catalyzing the cutting and rejoining of the recombining DNA molecules. The XerC-XerD complex is essential to convert dimers of the bacterial chromosome into monomers to permit their segregation at cell division. It also contributes to the segregational stability of plasmids.</text>
</comment>
<dbReference type="Gene3D" id="1.10.150.130">
    <property type="match status" value="1"/>
</dbReference>
<evidence type="ECO:0000259" key="11">
    <source>
        <dbReference type="PROSITE" id="PS51900"/>
    </source>
</evidence>
<keyword evidence="4 9" id="KW-0159">Chromosome partition</keyword>
<dbReference type="Pfam" id="PF00589">
    <property type="entry name" value="Phage_integrase"/>
    <property type="match status" value="1"/>
</dbReference>
<dbReference type="PROSITE" id="PS51900">
    <property type="entry name" value="CB"/>
    <property type="match status" value="1"/>
</dbReference>
<dbReference type="GO" id="GO:0003677">
    <property type="term" value="F:DNA binding"/>
    <property type="evidence" value="ECO:0007669"/>
    <property type="project" value="UniProtKB-UniRule"/>
</dbReference>
<reference evidence="12 13" key="1">
    <citation type="submission" date="2019-04" db="EMBL/GenBank/DDBJ databases">
        <title>Draft, Whole-Genome Sequence of the Anthracene-degrading Mycobacterium frederiksbergense LB501T, Isolated from a Polycyclic Aromatic Hydrocarbon (PAH)-Contaminated Soil.</title>
        <authorList>
            <person name="Augelletti F."/>
        </authorList>
    </citation>
    <scope>NUCLEOTIDE SEQUENCE [LARGE SCALE GENOMIC DNA]</scope>
    <source>
        <strain evidence="12 13">LB 501T</strain>
    </source>
</reference>
<feature type="active site" evidence="9">
    <location>
        <position position="249"/>
    </location>
</feature>
<dbReference type="InterPro" id="IPR011010">
    <property type="entry name" value="DNA_brk_join_enz"/>
</dbReference>
<dbReference type="InterPro" id="IPR010998">
    <property type="entry name" value="Integrase_recombinase_N"/>
</dbReference>
<dbReference type="CDD" id="cd00798">
    <property type="entry name" value="INT_XerDC_C"/>
    <property type="match status" value="1"/>
</dbReference>
<dbReference type="GO" id="GO:0006313">
    <property type="term" value="P:DNA transposition"/>
    <property type="evidence" value="ECO:0007669"/>
    <property type="project" value="UniProtKB-UniRule"/>
</dbReference>
<feature type="active site" evidence="9">
    <location>
        <position position="151"/>
    </location>
</feature>
<dbReference type="EMBL" id="CP038799">
    <property type="protein sequence ID" value="QIV80082.1"/>
    <property type="molecule type" value="Genomic_DNA"/>
</dbReference>
<feature type="domain" description="Core-binding (CB)" evidence="11">
    <location>
        <begin position="4"/>
        <end position="86"/>
    </location>
</feature>
<evidence type="ECO:0000256" key="5">
    <source>
        <dbReference type="ARBA" id="ARBA00022908"/>
    </source>
</evidence>
<evidence type="ECO:0000256" key="3">
    <source>
        <dbReference type="ARBA" id="ARBA00022618"/>
    </source>
</evidence>
<organism evidence="12 13">
    <name type="scientific">Mycolicibacterium frederiksbergense</name>
    <dbReference type="NCBI Taxonomy" id="117567"/>
    <lineage>
        <taxon>Bacteria</taxon>
        <taxon>Bacillati</taxon>
        <taxon>Actinomycetota</taxon>
        <taxon>Actinomycetes</taxon>
        <taxon>Mycobacteriales</taxon>
        <taxon>Mycobacteriaceae</taxon>
        <taxon>Mycolicibacterium</taxon>
    </lineage>
</organism>
<dbReference type="InterPro" id="IPR002104">
    <property type="entry name" value="Integrase_catalytic"/>
</dbReference>
<evidence type="ECO:0000256" key="8">
    <source>
        <dbReference type="ARBA" id="ARBA00023306"/>
    </source>
</evidence>
<feature type="active site" description="O-(3'-phospho-DNA)-tyrosine intermediate" evidence="9">
    <location>
        <position position="281"/>
    </location>
</feature>
<evidence type="ECO:0000256" key="7">
    <source>
        <dbReference type="ARBA" id="ARBA00023172"/>
    </source>
</evidence>
<dbReference type="PANTHER" id="PTHR30349">
    <property type="entry name" value="PHAGE INTEGRASE-RELATED"/>
    <property type="match status" value="1"/>
</dbReference>
<dbReference type="InterPro" id="IPR023009">
    <property type="entry name" value="Tyrosine_recombinase_XerC/XerD"/>
</dbReference>
<dbReference type="InterPro" id="IPR050090">
    <property type="entry name" value="Tyrosine_recombinase_XerCD"/>
</dbReference>
<evidence type="ECO:0000256" key="9">
    <source>
        <dbReference type="HAMAP-Rule" id="MF_01808"/>
    </source>
</evidence>
<evidence type="ECO:0000313" key="13">
    <source>
        <dbReference type="Proteomes" id="UP000501849"/>
    </source>
</evidence>
<keyword evidence="7 9" id="KW-0233">DNA recombination</keyword>
<keyword evidence="2 9" id="KW-0963">Cytoplasm</keyword>
<dbReference type="InterPro" id="IPR013762">
    <property type="entry name" value="Integrase-like_cat_sf"/>
</dbReference>
<evidence type="ECO:0000256" key="2">
    <source>
        <dbReference type="ARBA" id="ARBA00022490"/>
    </source>
</evidence>
<dbReference type="InterPro" id="IPR004107">
    <property type="entry name" value="Integrase_SAM-like_N"/>
</dbReference>